<comment type="caution">
    <text evidence="2">The sequence shown here is derived from an EMBL/GenBank/DDBJ whole genome shotgun (WGS) entry which is preliminary data.</text>
</comment>
<gene>
    <name evidence="2" type="ORF">GM920_20060</name>
</gene>
<evidence type="ECO:0000256" key="1">
    <source>
        <dbReference type="SAM" id="SignalP"/>
    </source>
</evidence>
<keyword evidence="2" id="KW-0067">ATP-binding</keyword>
<protein>
    <submittedName>
        <fullName evidence="2">ATP-binding protein</fullName>
    </submittedName>
</protein>
<dbReference type="SUPFAM" id="SSF63829">
    <property type="entry name" value="Calcium-dependent phosphotriesterase"/>
    <property type="match status" value="1"/>
</dbReference>
<dbReference type="Proteomes" id="UP000636110">
    <property type="component" value="Unassembled WGS sequence"/>
</dbReference>
<keyword evidence="1" id="KW-0732">Signal</keyword>
<organism evidence="2 3">
    <name type="scientific">Pedobacter gandavensis</name>
    <dbReference type="NCBI Taxonomy" id="2679963"/>
    <lineage>
        <taxon>Bacteria</taxon>
        <taxon>Pseudomonadati</taxon>
        <taxon>Bacteroidota</taxon>
        <taxon>Sphingobacteriia</taxon>
        <taxon>Sphingobacteriales</taxon>
        <taxon>Sphingobacteriaceae</taxon>
        <taxon>Pedobacter</taxon>
    </lineage>
</organism>
<dbReference type="Gene3D" id="2.120.10.30">
    <property type="entry name" value="TolB, C-terminal domain"/>
    <property type="match status" value="1"/>
</dbReference>
<dbReference type="RefSeq" id="WP_182960822.1">
    <property type="nucleotide sequence ID" value="NZ_WNXC01000008.1"/>
</dbReference>
<keyword evidence="2" id="KW-0547">Nucleotide-binding</keyword>
<reference evidence="2 3" key="1">
    <citation type="submission" date="2019-11" db="EMBL/GenBank/DDBJ databases">
        <title>Description of Pedobacter sp. LMG 31462T.</title>
        <authorList>
            <person name="Carlier A."/>
            <person name="Qi S."/>
            <person name="Vandamme P."/>
        </authorList>
    </citation>
    <scope>NUCLEOTIDE SEQUENCE [LARGE SCALE GENOMIC DNA]</scope>
    <source>
        <strain evidence="2 3">LMG 31462</strain>
    </source>
</reference>
<sequence>MKKYFLLISLAFLSISLKAQKQLVKLWETDSVVNMPESVLHDPKANILFVSIMGNGPDEKDGIGGIGKMQPNGKVINLDWVTGLNAPKGLAKFGNLLYAADLTEVVVIDIAKGKVIRKIPIENTKFLNDITVSDQGIVYVSDTRIKKIFKIENNVPTLYLDSLSGVNGLKAIKNDLYILAGKQFLKADANKKITQIALLPAPGDGLEPVGNGDFICSSWGGYVYYVTADGKCEVLLDTHLEKKNTADIGYDPVKKVVFIPTFYKKTVMAYQLK</sequence>
<name>A0ABR6F124_9SPHI</name>
<dbReference type="GO" id="GO:0005524">
    <property type="term" value="F:ATP binding"/>
    <property type="evidence" value="ECO:0007669"/>
    <property type="project" value="UniProtKB-KW"/>
</dbReference>
<dbReference type="EMBL" id="WNXC01000008">
    <property type="protein sequence ID" value="MBB2151204.1"/>
    <property type="molecule type" value="Genomic_DNA"/>
</dbReference>
<evidence type="ECO:0000313" key="3">
    <source>
        <dbReference type="Proteomes" id="UP000636110"/>
    </source>
</evidence>
<dbReference type="InterPro" id="IPR011042">
    <property type="entry name" value="6-blade_b-propeller_TolB-like"/>
</dbReference>
<keyword evidence="3" id="KW-1185">Reference proteome</keyword>
<proteinExistence type="predicted"/>
<feature type="signal peptide" evidence="1">
    <location>
        <begin position="1"/>
        <end position="21"/>
    </location>
</feature>
<feature type="chain" id="PRO_5046146578" evidence="1">
    <location>
        <begin position="22"/>
        <end position="273"/>
    </location>
</feature>
<evidence type="ECO:0000313" key="2">
    <source>
        <dbReference type="EMBL" id="MBB2151204.1"/>
    </source>
</evidence>
<accession>A0ABR6F124</accession>